<evidence type="ECO:0000313" key="8">
    <source>
        <dbReference type="Proteomes" id="UP000029980"/>
    </source>
</evidence>
<gene>
    <name evidence="7" type="ORF">TEU_11505</name>
</gene>
<feature type="transmembrane region" description="Helical" evidence="5">
    <location>
        <begin position="243"/>
        <end position="263"/>
    </location>
</feature>
<keyword evidence="2 5" id="KW-0812">Transmembrane</keyword>
<dbReference type="PANTHER" id="PTHR23530">
    <property type="entry name" value="TRANSPORT PROTEIN-RELATED"/>
    <property type="match status" value="1"/>
</dbReference>
<evidence type="ECO:0000259" key="6">
    <source>
        <dbReference type="PROSITE" id="PS50850"/>
    </source>
</evidence>
<keyword evidence="3 5" id="KW-1133">Transmembrane helix</keyword>
<reference evidence="7 8" key="1">
    <citation type="journal article" date="2015" name="Int. J. Syst. Evol. Microbiol.">
        <title>Thermococcus eurythermalis sp. nov., a conditional piezophilic hyperthermophilic archaeon with a wide temperature range isolated from an oil-immersed chimney in the Guaymas Basin.</title>
        <authorList>
            <person name="Zhao W."/>
            <person name="Zeng X."/>
            <person name="Xiao X."/>
        </authorList>
    </citation>
    <scope>NUCLEOTIDE SEQUENCE [LARGE SCALE GENOMIC DNA]</scope>
    <source>
        <strain evidence="7 8">A501</strain>
    </source>
</reference>
<evidence type="ECO:0000256" key="3">
    <source>
        <dbReference type="ARBA" id="ARBA00022989"/>
    </source>
</evidence>
<keyword evidence="4 5" id="KW-0472">Membrane</keyword>
<dbReference type="HOGENOM" id="CLU_046685_9_1_2"/>
<sequence>MKMILVSVVIFYSRNIITPVLTVYFKDALGLSYSQVGYLYSLYLLVMFATDVFTGGIADRYGRRKTLAIGLLLYGLSMALIGAFRNFFVCAPAYALAALGSSFISGTLQAWYFTEVKTRGLERNEAKKAYGLLRSINSANSLLIGIITATIVALTGMRSVFYAAAVLNFLGALLAVLLLNENYGDKGKSILSIVGEGISFIIHTHILRYLFIADMLFTFPHLHFIYVWQLYFTNVLNLKVETLGLLYSLKSVMGILAGFLILWVGKGKKESHAPLFRVSLSLMFLSYLLFAGMHAKIIGVLALALYSLGEAIYFTGYTLLINDVIPNEYRSTIISTRMSASALVGALFYALIGRLVNFSGLVGSFALMIPVFALLGLIYIWVFRMVST</sequence>
<evidence type="ECO:0000256" key="5">
    <source>
        <dbReference type="SAM" id="Phobius"/>
    </source>
</evidence>
<comment type="subcellular location">
    <subcellularLocation>
        <location evidence="1">Membrane</location>
        <topology evidence="1">Multi-pass membrane protein</topology>
    </subcellularLocation>
</comment>
<name>A0A097QWN9_9EURY</name>
<dbReference type="KEGG" id="teu:TEU_11505"/>
<evidence type="ECO:0000313" key="7">
    <source>
        <dbReference type="EMBL" id="AIU70900.1"/>
    </source>
</evidence>
<evidence type="ECO:0000256" key="4">
    <source>
        <dbReference type="ARBA" id="ARBA00023136"/>
    </source>
</evidence>
<evidence type="ECO:0000256" key="1">
    <source>
        <dbReference type="ARBA" id="ARBA00004141"/>
    </source>
</evidence>
<feature type="transmembrane region" description="Helical" evidence="5">
    <location>
        <begin position="135"/>
        <end position="154"/>
    </location>
</feature>
<dbReference type="EMBL" id="CP008887">
    <property type="protein sequence ID" value="AIU70900.1"/>
    <property type="molecule type" value="Genomic_DNA"/>
</dbReference>
<dbReference type="SUPFAM" id="SSF103473">
    <property type="entry name" value="MFS general substrate transporter"/>
    <property type="match status" value="1"/>
</dbReference>
<dbReference type="InterPro" id="IPR053160">
    <property type="entry name" value="MFS_DHA3_Transporter"/>
</dbReference>
<feature type="transmembrane region" description="Helical" evidence="5">
    <location>
        <begin position="297"/>
        <end position="320"/>
    </location>
</feature>
<dbReference type="PROSITE" id="PS00216">
    <property type="entry name" value="SUGAR_TRANSPORT_1"/>
    <property type="match status" value="1"/>
</dbReference>
<dbReference type="InterPro" id="IPR005829">
    <property type="entry name" value="Sugar_transporter_CS"/>
</dbReference>
<dbReference type="AlphaFoldDB" id="A0A097QWN9"/>
<dbReference type="PANTHER" id="PTHR23530:SF1">
    <property type="entry name" value="PERMEASE, MAJOR FACILITATOR SUPERFAMILY-RELATED"/>
    <property type="match status" value="1"/>
</dbReference>
<dbReference type="Proteomes" id="UP000029980">
    <property type="component" value="Chromosome"/>
</dbReference>
<organism evidence="7 8">
    <name type="scientific">Thermococcus eurythermalis</name>
    <dbReference type="NCBI Taxonomy" id="1505907"/>
    <lineage>
        <taxon>Archaea</taxon>
        <taxon>Methanobacteriati</taxon>
        <taxon>Methanobacteriota</taxon>
        <taxon>Thermococci</taxon>
        <taxon>Thermococcales</taxon>
        <taxon>Thermococcaceae</taxon>
        <taxon>Thermococcus</taxon>
    </lineage>
</organism>
<dbReference type="InterPro" id="IPR011701">
    <property type="entry name" value="MFS"/>
</dbReference>
<accession>A0A097QWN9</accession>
<dbReference type="GO" id="GO:0022857">
    <property type="term" value="F:transmembrane transporter activity"/>
    <property type="evidence" value="ECO:0007669"/>
    <property type="project" value="InterPro"/>
</dbReference>
<dbReference type="PROSITE" id="PS50850">
    <property type="entry name" value="MFS"/>
    <property type="match status" value="1"/>
</dbReference>
<feature type="transmembrane region" description="Helical" evidence="5">
    <location>
        <begin position="94"/>
        <end position="114"/>
    </location>
</feature>
<dbReference type="InterPro" id="IPR036259">
    <property type="entry name" value="MFS_trans_sf"/>
</dbReference>
<keyword evidence="8" id="KW-1185">Reference proteome</keyword>
<dbReference type="Gene3D" id="1.20.1250.20">
    <property type="entry name" value="MFS general substrate transporter like domains"/>
    <property type="match status" value="1"/>
</dbReference>
<feature type="transmembrane region" description="Helical" evidence="5">
    <location>
        <begin position="275"/>
        <end position="291"/>
    </location>
</feature>
<dbReference type="STRING" id="1505907.TEU_11505"/>
<protein>
    <recommendedName>
        <fullName evidence="6">Major facilitator superfamily (MFS) profile domain-containing protein</fullName>
    </recommendedName>
</protein>
<feature type="transmembrane region" description="Helical" evidence="5">
    <location>
        <begin position="209"/>
        <end position="231"/>
    </location>
</feature>
<feature type="domain" description="Major facilitator superfamily (MFS) profile" evidence="6">
    <location>
        <begin position="1"/>
        <end position="388"/>
    </location>
</feature>
<evidence type="ECO:0000256" key="2">
    <source>
        <dbReference type="ARBA" id="ARBA00022692"/>
    </source>
</evidence>
<feature type="transmembrane region" description="Helical" evidence="5">
    <location>
        <begin position="160"/>
        <end position="179"/>
    </location>
</feature>
<dbReference type="InterPro" id="IPR020846">
    <property type="entry name" value="MFS_dom"/>
</dbReference>
<feature type="transmembrane region" description="Helical" evidence="5">
    <location>
        <begin position="67"/>
        <end position="88"/>
    </location>
</feature>
<feature type="transmembrane region" description="Helical" evidence="5">
    <location>
        <begin position="38"/>
        <end position="58"/>
    </location>
</feature>
<dbReference type="GO" id="GO:0016020">
    <property type="term" value="C:membrane"/>
    <property type="evidence" value="ECO:0007669"/>
    <property type="project" value="UniProtKB-SubCell"/>
</dbReference>
<feature type="transmembrane region" description="Helical" evidence="5">
    <location>
        <begin position="332"/>
        <end position="352"/>
    </location>
</feature>
<feature type="transmembrane region" description="Helical" evidence="5">
    <location>
        <begin position="358"/>
        <end position="382"/>
    </location>
</feature>
<proteinExistence type="predicted"/>
<dbReference type="Pfam" id="PF07690">
    <property type="entry name" value="MFS_1"/>
    <property type="match status" value="1"/>
</dbReference>